<keyword evidence="8" id="KW-0493">Microtubule</keyword>
<dbReference type="InterPro" id="IPR019821">
    <property type="entry name" value="Kinesin_motor_CS"/>
</dbReference>
<evidence type="ECO:0000256" key="6">
    <source>
        <dbReference type="ARBA" id="ARBA00023212"/>
    </source>
</evidence>
<evidence type="ECO:0000259" key="10">
    <source>
        <dbReference type="PROSITE" id="PS50067"/>
    </source>
</evidence>
<dbReference type="RefSeq" id="XP_022248823.1">
    <property type="nucleotide sequence ID" value="XM_022393115.1"/>
</dbReference>
<dbReference type="PANTHER" id="PTHR47969:SF15">
    <property type="entry name" value="CHROMOSOME-ASSOCIATED KINESIN KIF4A-RELATED"/>
    <property type="match status" value="1"/>
</dbReference>
<keyword evidence="6" id="KW-0206">Cytoskeleton</keyword>
<dbReference type="SUPFAM" id="SSF52540">
    <property type="entry name" value="P-loop containing nucleoside triphosphate hydrolases"/>
    <property type="match status" value="1"/>
</dbReference>
<feature type="region of interest" description="Disordered" evidence="9">
    <location>
        <begin position="633"/>
        <end position="663"/>
    </location>
</feature>
<dbReference type="PROSITE" id="PS00411">
    <property type="entry name" value="KINESIN_MOTOR_1"/>
    <property type="match status" value="1"/>
</dbReference>
<dbReference type="GeneID" id="106465243"/>
<evidence type="ECO:0000256" key="9">
    <source>
        <dbReference type="SAM" id="MobiDB-lite"/>
    </source>
</evidence>
<protein>
    <recommendedName>
        <fullName evidence="8">Kinesin-like protein</fullName>
    </recommendedName>
</protein>
<organism evidence="11 12">
    <name type="scientific">Limulus polyphemus</name>
    <name type="common">Atlantic horseshoe crab</name>
    <dbReference type="NCBI Taxonomy" id="6850"/>
    <lineage>
        <taxon>Eukaryota</taxon>
        <taxon>Metazoa</taxon>
        <taxon>Ecdysozoa</taxon>
        <taxon>Arthropoda</taxon>
        <taxon>Chelicerata</taxon>
        <taxon>Merostomata</taxon>
        <taxon>Xiphosura</taxon>
        <taxon>Limulidae</taxon>
        <taxon>Limulus</taxon>
    </lineage>
</organism>
<dbReference type="PANTHER" id="PTHR47969">
    <property type="entry name" value="CHROMOSOME-ASSOCIATED KINESIN KIF4A-RELATED"/>
    <property type="match status" value="1"/>
</dbReference>
<accession>A0ABM1SYW7</accession>
<evidence type="ECO:0000256" key="7">
    <source>
        <dbReference type="PROSITE-ProRule" id="PRU00283"/>
    </source>
</evidence>
<sequence>MMMGEGKEYPVKVAIRSRPLSIEEEQTGAIGCLEFIEDKPQIIVAFEKGFTFDYTFDAETTQEVVYKRCAAHLIDKFIEGYNATILAYGQTGSGKTYTMGTDYYHNNVLNELETQGIVSRALTDVFKKVKDVKDSKCQVAISFLEIYNEEVYDLLSTVRQRKPVRIREPGTSVLTLGLEEIEVYSTEDALRCLKQGCEARTTGATAMNANSSRSHAIFTVHFKQILGDSHKRTSKLHLVDLAGSETVRKTKSQGDRFKEGVNINLGLLALGNVISNLCADGGRKQNYIPYRNSALTRILKDSLCGNSFTVMIACASPADSNLVETVDTLRYADRARQIKNKPVINKSLIKDNPLKRKLEMIPPTPAIWRRGPGFNNSVNTPMCVPTPLKQPCLNSTIGTPYQPKSSRQEQKMSFHTIPSPPSTIPLTLEAVSENVHDGTYPEESLVHTAPVSPVLSCSCIAPQLNITQNPDRFSPFARKLYNVVEESVSEKLEELEARLIKKLGERTKVPKVMEKRCLKPLNLSQETAVLRIHKEAEEARFFPSPFKDRSNVLIEESSSPFLKPKNPAPKRLAKLNSVLQKETLKENSLLSFCVFTGSPDLNNPNLHLPMQVPEKRRSTRRSVSTARFCEDFQPKKNPKQRRKSTSVVSSSKPKRADMNSEQPTNILIAANKNLQEKHNSQVLDLLNTGSLKQLQSLPCVGPKTAQVLITWRELQGLLVSLKDLKKVQGLPTNFYHRFLRTNLLTTSP</sequence>
<keyword evidence="5" id="KW-0175">Coiled coil</keyword>
<evidence type="ECO:0000256" key="1">
    <source>
        <dbReference type="ARBA" id="ARBA00004245"/>
    </source>
</evidence>
<dbReference type="InterPro" id="IPR036961">
    <property type="entry name" value="Kinesin_motor_dom_sf"/>
</dbReference>
<evidence type="ECO:0000313" key="11">
    <source>
        <dbReference type="Proteomes" id="UP000694941"/>
    </source>
</evidence>
<keyword evidence="2" id="KW-0963">Cytoplasm</keyword>
<dbReference type="PRINTS" id="PR00380">
    <property type="entry name" value="KINESINHEAVY"/>
</dbReference>
<dbReference type="Gene3D" id="1.10.150.280">
    <property type="entry name" value="AF1531-like domain"/>
    <property type="match status" value="1"/>
</dbReference>
<name>A0ABM1SYW7_LIMPO</name>
<comment type="subcellular location">
    <subcellularLocation>
        <location evidence="1">Cytoplasm</location>
        <location evidence="1">Cytoskeleton</location>
    </subcellularLocation>
</comment>
<dbReference type="SMART" id="SM00129">
    <property type="entry name" value="KISc"/>
    <property type="match status" value="1"/>
</dbReference>
<dbReference type="InterPro" id="IPR001752">
    <property type="entry name" value="Kinesin_motor_dom"/>
</dbReference>
<dbReference type="InterPro" id="IPR027417">
    <property type="entry name" value="P-loop_NTPase"/>
</dbReference>
<evidence type="ECO:0000313" key="12">
    <source>
        <dbReference type="RefSeq" id="XP_022248823.1"/>
    </source>
</evidence>
<evidence type="ECO:0000256" key="5">
    <source>
        <dbReference type="ARBA" id="ARBA00023054"/>
    </source>
</evidence>
<reference evidence="12" key="1">
    <citation type="submission" date="2025-08" db="UniProtKB">
        <authorList>
            <consortium name="RefSeq"/>
        </authorList>
    </citation>
    <scope>IDENTIFICATION</scope>
    <source>
        <tissue evidence="12">Muscle</tissue>
    </source>
</reference>
<feature type="binding site" evidence="7">
    <location>
        <begin position="89"/>
        <end position="96"/>
    </location>
    <ligand>
        <name>ATP</name>
        <dbReference type="ChEBI" id="CHEBI:30616"/>
    </ligand>
</feature>
<dbReference type="Proteomes" id="UP000694941">
    <property type="component" value="Unplaced"/>
</dbReference>
<evidence type="ECO:0000256" key="4">
    <source>
        <dbReference type="ARBA" id="ARBA00022840"/>
    </source>
</evidence>
<feature type="domain" description="Kinesin motor" evidence="10">
    <location>
        <begin position="10"/>
        <end position="338"/>
    </location>
</feature>
<evidence type="ECO:0000256" key="2">
    <source>
        <dbReference type="ARBA" id="ARBA00022490"/>
    </source>
</evidence>
<dbReference type="Pfam" id="PF12836">
    <property type="entry name" value="HHH_3"/>
    <property type="match status" value="1"/>
</dbReference>
<evidence type="ECO:0000256" key="8">
    <source>
        <dbReference type="RuleBase" id="RU000394"/>
    </source>
</evidence>
<keyword evidence="7 8" id="KW-0505">Motor protein</keyword>
<keyword evidence="3 7" id="KW-0547">Nucleotide-binding</keyword>
<dbReference type="Pfam" id="PF00225">
    <property type="entry name" value="Kinesin"/>
    <property type="match status" value="1"/>
</dbReference>
<proteinExistence type="inferred from homology"/>
<feature type="region of interest" description="Disordered" evidence="9">
    <location>
        <begin position="400"/>
        <end position="419"/>
    </location>
</feature>
<dbReference type="InterPro" id="IPR010994">
    <property type="entry name" value="RuvA_2-like"/>
</dbReference>
<dbReference type="SUPFAM" id="SSF47781">
    <property type="entry name" value="RuvA domain 2-like"/>
    <property type="match status" value="1"/>
</dbReference>
<dbReference type="InterPro" id="IPR027640">
    <property type="entry name" value="Kinesin-like_fam"/>
</dbReference>
<comment type="similarity">
    <text evidence="7 8">Belongs to the TRAFAC class myosin-kinesin ATPase superfamily. Kinesin family.</text>
</comment>
<evidence type="ECO:0000256" key="3">
    <source>
        <dbReference type="ARBA" id="ARBA00022741"/>
    </source>
</evidence>
<keyword evidence="11" id="KW-1185">Reference proteome</keyword>
<gene>
    <name evidence="12" type="primary">LOC106465243</name>
</gene>
<dbReference type="Gene3D" id="3.40.850.10">
    <property type="entry name" value="Kinesin motor domain"/>
    <property type="match status" value="1"/>
</dbReference>
<dbReference type="PROSITE" id="PS50067">
    <property type="entry name" value="KINESIN_MOTOR_2"/>
    <property type="match status" value="1"/>
</dbReference>
<keyword evidence="4 7" id="KW-0067">ATP-binding</keyword>